<protein>
    <recommendedName>
        <fullName evidence="2">FAS1 domain-containing protein</fullName>
    </recommendedName>
</protein>
<reference evidence="1" key="1">
    <citation type="submission" date="2014-12" db="EMBL/GenBank/DDBJ databases">
        <title>Insight into the proteome of Arion vulgaris.</title>
        <authorList>
            <person name="Aradska J."/>
            <person name="Bulat T."/>
            <person name="Smidak R."/>
            <person name="Sarate P."/>
            <person name="Gangsoo J."/>
            <person name="Sialana F."/>
            <person name="Bilban M."/>
            <person name="Lubec G."/>
        </authorList>
    </citation>
    <scope>NUCLEOTIDE SEQUENCE</scope>
    <source>
        <tissue evidence="1">Skin</tissue>
    </source>
</reference>
<evidence type="ECO:0000313" key="1">
    <source>
        <dbReference type="EMBL" id="CEK53997.1"/>
    </source>
</evidence>
<feature type="non-terminal residue" evidence="1">
    <location>
        <position position="1"/>
    </location>
</feature>
<accession>A0A0B6YCJ4</accession>
<feature type="non-terminal residue" evidence="1">
    <location>
        <position position="84"/>
    </location>
</feature>
<dbReference type="InterPro" id="IPR036378">
    <property type="entry name" value="FAS1_dom_sf"/>
</dbReference>
<evidence type="ECO:0008006" key="2">
    <source>
        <dbReference type="Google" id="ProtNLM"/>
    </source>
</evidence>
<dbReference type="EMBL" id="HACG01007132">
    <property type="protein sequence ID" value="CEK53997.1"/>
    <property type="molecule type" value="Transcribed_RNA"/>
</dbReference>
<gene>
    <name evidence="1" type="primary">ORF21728</name>
</gene>
<dbReference type="AlphaFoldDB" id="A0A0B6YCJ4"/>
<sequence length="84" mass="9668">WRHSINGSTIYYDDLKNGHMTPDILPRGVTVDVKNEAVYLRYRSIHSKVKQWNLIASNGVIHILMQFLYETKKTETATVASVHP</sequence>
<dbReference type="Gene3D" id="2.30.180.10">
    <property type="entry name" value="FAS1 domain"/>
    <property type="match status" value="1"/>
</dbReference>
<dbReference type="SUPFAM" id="SSF82153">
    <property type="entry name" value="FAS1 domain"/>
    <property type="match status" value="1"/>
</dbReference>
<name>A0A0B6YCJ4_9EUPU</name>
<proteinExistence type="predicted"/>
<organism evidence="1">
    <name type="scientific">Arion vulgaris</name>
    <dbReference type="NCBI Taxonomy" id="1028688"/>
    <lineage>
        <taxon>Eukaryota</taxon>
        <taxon>Metazoa</taxon>
        <taxon>Spiralia</taxon>
        <taxon>Lophotrochozoa</taxon>
        <taxon>Mollusca</taxon>
        <taxon>Gastropoda</taxon>
        <taxon>Heterobranchia</taxon>
        <taxon>Euthyneura</taxon>
        <taxon>Panpulmonata</taxon>
        <taxon>Eupulmonata</taxon>
        <taxon>Stylommatophora</taxon>
        <taxon>Helicina</taxon>
        <taxon>Arionoidea</taxon>
        <taxon>Arionidae</taxon>
        <taxon>Arion</taxon>
    </lineage>
</organism>